<proteinExistence type="predicted"/>
<evidence type="ECO:0000313" key="4">
    <source>
        <dbReference type="Proteomes" id="UP001620645"/>
    </source>
</evidence>
<evidence type="ECO:0000256" key="2">
    <source>
        <dbReference type="SAM" id="SignalP"/>
    </source>
</evidence>
<keyword evidence="1" id="KW-1133">Transmembrane helix</keyword>
<comment type="caution">
    <text evidence="3">The sequence shown here is derived from an EMBL/GenBank/DDBJ whole genome shotgun (WGS) entry which is preliminary data.</text>
</comment>
<feature type="chain" id="PRO_5044831253" evidence="2">
    <location>
        <begin position="19"/>
        <end position="277"/>
    </location>
</feature>
<accession>A0ABD2K1G8</accession>
<sequence length="277" mass="30763">MKGIISFLLLFVIVSTNGTKPGNELDVVPSDIINNLKNSLKSDELVLFGGNGWMENTRKYAEWAHAMVCSNKNVLIGPLNKFIGRFCTGVVGKDWKNVKTKLIKAFGGQMALIQTLTDNGQNILTKLKKDEENASEEHKASVSQAIRESLKQIAAKMPPEINLEAFYEHNKLDKLMQPSDIFGPIVQTLWPKIVELITAEQAKGIGVGGNPKLLASNKRKKRQMDTIILMMALLIGGFFILGLTIYAFTFLIKFFLGPFIVVCSLVAIIWILLLQLV</sequence>
<dbReference type="EMBL" id="JBICCN010000057">
    <property type="protein sequence ID" value="KAL3096742.1"/>
    <property type="molecule type" value="Genomic_DNA"/>
</dbReference>
<evidence type="ECO:0000256" key="1">
    <source>
        <dbReference type="SAM" id="Phobius"/>
    </source>
</evidence>
<gene>
    <name evidence="3" type="ORF">niasHS_001780</name>
</gene>
<keyword evidence="1" id="KW-0812">Transmembrane</keyword>
<dbReference type="AlphaFoldDB" id="A0ABD2K1G8"/>
<evidence type="ECO:0000313" key="3">
    <source>
        <dbReference type="EMBL" id="KAL3096742.1"/>
    </source>
</evidence>
<name>A0ABD2K1G8_HETSC</name>
<keyword evidence="2" id="KW-0732">Signal</keyword>
<feature type="signal peptide" evidence="2">
    <location>
        <begin position="1"/>
        <end position="18"/>
    </location>
</feature>
<protein>
    <submittedName>
        <fullName evidence="3">Uncharacterized protein</fullName>
    </submittedName>
</protein>
<reference evidence="3 4" key="1">
    <citation type="submission" date="2024-10" db="EMBL/GenBank/DDBJ databases">
        <authorList>
            <person name="Kim D."/>
        </authorList>
    </citation>
    <scope>NUCLEOTIDE SEQUENCE [LARGE SCALE GENOMIC DNA]</scope>
    <source>
        <strain evidence="3">Taebaek</strain>
    </source>
</reference>
<keyword evidence="1" id="KW-0472">Membrane</keyword>
<feature type="transmembrane region" description="Helical" evidence="1">
    <location>
        <begin position="255"/>
        <end position="276"/>
    </location>
</feature>
<keyword evidence="4" id="KW-1185">Reference proteome</keyword>
<organism evidence="3 4">
    <name type="scientific">Heterodera schachtii</name>
    <name type="common">Sugarbeet cyst nematode worm</name>
    <name type="synonym">Tylenchus schachtii</name>
    <dbReference type="NCBI Taxonomy" id="97005"/>
    <lineage>
        <taxon>Eukaryota</taxon>
        <taxon>Metazoa</taxon>
        <taxon>Ecdysozoa</taxon>
        <taxon>Nematoda</taxon>
        <taxon>Chromadorea</taxon>
        <taxon>Rhabditida</taxon>
        <taxon>Tylenchina</taxon>
        <taxon>Tylenchomorpha</taxon>
        <taxon>Tylenchoidea</taxon>
        <taxon>Heteroderidae</taxon>
        <taxon>Heteroderinae</taxon>
        <taxon>Heterodera</taxon>
    </lineage>
</organism>
<feature type="transmembrane region" description="Helical" evidence="1">
    <location>
        <begin position="227"/>
        <end position="248"/>
    </location>
</feature>
<dbReference type="Proteomes" id="UP001620645">
    <property type="component" value="Unassembled WGS sequence"/>
</dbReference>